<reference evidence="2" key="1">
    <citation type="submission" date="2021-12" db="EMBL/GenBank/DDBJ databases">
        <authorList>
            <person name="Martin H S."/>
        </authorList>
    </citation>
    <scope>NUCLEOTIDE SEQUENCE</scope>
</reference>
<feature type="compositionally biased region" description="Basic and acidic residues" evidence="1">
    <location>
        <begin position="1506"/>
        <end position="1533"/>
    </location>
</feature>
<feature type="compositionally biased region" description="Basic and acidic residues" evidence="1">
    <location>
        <begin position="689"/>
        <end position="713"/>
    </location>
</feature>
<dbReference type="Proteomes" id="UP000838878">
    <property type="component" value="Chromosome 9"/>
</dbReference>
<feature type="compositionally biased region" description="Low complexity" evidence="1">
    <location>
        <begin position="4883"/>
        <end position="4896"/>
    </location>
</feature>
<feature type="compositionally biased region" description="Basic and acidic residues" evidence="1">
    <location>
        <begin position="665"/>
        <end position="677"/>
    </location>
</feature>
<feature type="compositionally biased region" description="Polar residues" evidence="1">
    <location>
        <begin position="4546"/>
        <end position="4559"/>
    </location>
</feature>
<dbReference type="EMBL" id="OV170229">
    <property type="protein sequence ID" value="CAH0731536.1"/>
    <property type="molecule type" value="Genomic_DNA"/>
</dbReference>
<feature type="compositionally biased region" description="Basic and acidic residues" evidence="1">
    <location>
        <begin position="5548"/>
        <end position="5571"/>
    </location>
</feature>
<feature type="compositionally biased region" description="Basic and acidic residues" evidence="1">
    <location>
        <begin position="4847"/>
        <end position="4862"/>
    </location>
</feature>
<feature type="region of interest" description="Disordered" evidence="1">
    <location>
        <begin position="5601"/>
        <end position="5689"/>
    </location>
</feature>
<evidence type="ECO:0000313" key="2">
    <source>
        <dbReference type="EMBL" id="CAH0731536.1"/>
    </source>
</evidence>
<feature type="compositionally biased region" description="Polar residues" evidence="1">
    <location>
        <begin position="4817"/>
        <end position="4830"/>
    </location>
</feature>
<accession>A0A8J9YN64</accession>
<feature type="compositionally biased region" description="Polar residues" evidence="1">
    <location>
        <begin position="5572"/>
        <end position="5582"/>
    </location>
</feature>
<protein>
    <submittedName>
        <fullName evidence="2">Uncharacterized protein</fullName>
    </submittedName>
</protein>
<feature type="compositionally biased region" description="Polar residues" evidence="1">
    <location>
        <begin position="4908"/>
        <end position="4918"/>
    </location>
</feature>
<feature type="compositionally biased region" description="Basic residues" evidence="1">
    <location>
        <begin position="714"/>
        <end position="726"/>
    </location>
</feature>
<feature type="region of interest" description="Disordered" evidence="1">
    <location>
        <begin position="3938"/>
        <end position="3964"/>
    </location>
</feature>
<feature type="compositionally biased region" description="Basic and acidic residues" evidence="1">
    <location>
        <begin position="5622"/>
        <end position="5632"/>
    </location>
</feature>
<feature type="region of interest" description="Disordered" evidence="1">
    <location>
        <begin position="4691"/>
        <end position="4711"/>
    </location>
</feature>
<feature type="region of interest" description="Disordered" evidence="1">
    <location>
        <begin position="4749"/>
        <end position="4918"/>
    </location>
</feature>
<feature type="compositionally biased region" description="Polar residues" evidence="1">
    <location>
        <begin position="4771"/>
        <end position="4795"/>
    </location>
</feature>
<feature type="compositionally biased region" description="Basic and acidic residues" evidence="1">
    <location>
        <begin position="5099"/>
        <end position="5112"/>
    </location>
</feature>
<feature type="compositionally biased region" description="Basic residues" evidence="1">
    <location>
        <begin position="5653"/>
        <end position="5664"/>
    </location>
</feature>
<feature type="compositionally biased region" description="Low complexity" evidence="1">
    <location>
        <begin position="4346"/>
        <end position="4358"/>
    </location>
</feature>
<feature type="region of interest" description="Disordered" evidence="1">
    <location>
        <begin position="5540"/>
        <end position="5583"/>
    </location>
</feature>
<feature type="compositionally biased region" description="Polar residues" evidence="1">
    <location>
        <begin position="3940"/>
        <end position="3964"/>
    </location>
</feature>
<dbReference type="OrthoDB" id="6427254at2759"/>
<feature type="compositionally biased region" description="Basic residues" evidence="1">
    <location>
        <begin position="678"/>
        <end position="688"/>
    </location>
</feature>
<feature type="non-terminal residue" evidence="2">
    <location>
        <position position="5689"/>
    </location>
</feature>
<feature type="region of interest" description="Disordered" evidence="1">
    <location>
        <begin position="4330"/>
        <end position="4367"/>
    </location>
</feature>
<feature type="compositionally biased region" description="Polar residues" evidence="1">
    <location>
        <begin position="4691"/>
        <end position="4701"/>
    </location>
</feature>
<feature type="compositionally biased region" description="Polar residues" evidence="1">
    <location>
        <begin position="1464"/>
        <end position="1475"/>
    </location>
</feature>
<feature type="compositionally biased region" description="Low complexity" evidence="1">
    <location>
        <begin position="1487"/>
        <end position="1501"/>
    </location>
</feature>
<keyword evidence="3" id="KW-1185">Reference proteome</keyword>
<feature type="region of interest" description="Disordered" evidence="1">
    <location>
        <begin position="4546"/>
        <end position="4579"/>
    </location>
</feature>
<evidence type="ECO:0000256" key="1">
    <source>
        <dbReference type="SAM" id="MobiDB-lite"/>
    </source>
</evidence>
<feature type="compositionally biased region" description="Low complexity" evidence="1">
    <location>
        <begin position="4562"/>
        <end position="4579"/>
    </location>
</feature>
<feature type="compositionally biased region" description="Basic and acidic residues" evidence="1">
    <location>
        <begin position="1452"/>
        <end position="1463"/>
    </location>
</feature>
<proteinExistence type="predicted"/>
<feature type="region of interest" description="Disordered" evidence="1">
    <location>
        <begin position="5068"/>
        <end position="5127"/>
    </location>
</feature>
<feature type="compositionally biased region" description="Low complexity" evidence="1">
    <location>
        <begin position="4749"/>
        <end position="4770"/>
    </location>
</feature>
<feature type="region of interest" description="Disordered" evidence="1">
    <location>
        <begin position="647"/>
        <end position="732"/>
    </location>
</feature>
<feature type="compositionally biased region" description="Polar residues" evidence="1">
    <location>
        <begin position="4330"/>
        <end position="4340"/>
    </location>
</feature>
<name>A0A8J9YN64_9NEOP</name>
<gene>
    <name evidence="2" type="ORF">BINO364_LOCUS16376</name>
</gene>
<organism evidence="2 3">
    <name type="scientific">Brenthis ino</name>
    <name type="common">lesser marbled fritillary</name>
    <dbReference type="NCBI Taxonomy" id="405034"/>
    <lineage>
        <taxon>Eukaryota</taxon>
        <taxon>Metazoa</taxon>
        <taxon>Ecdysozoa</taxon>
        <taxon>Arthropoda</taxon>
        <taxon>Hexapoda</taxon>
        <taxon>Insecta</taxon>
        <taxon>Pterygota</taxon>
        <taxon>Neoptera</taxon>
        <taxon>Endopterygota</taxon>
        <taxon>Lepidoptera</taxon>
        <taxon>Glossata</taxon>
        <taxon>Ditrysia</taxon>
        <taxon>Papilionoidea</taxon>
        <taxon>Nymphalidae</taxon>
        <taxon>Heliconiinae</taxon>
        <taxon>Argynnini</taxon>
        <taxon>Brenthis</taxon>
    </lineage>
</organism>
<feature type="region of interest" description="Disordered" evidence="1">
    <location>
        <begin position="1398"/>
        <end position="1418"/>
    </location>
</feature>
<feature type="region of interest" description="Disordered" evidence="1">
    <location>
        <begin position="1452"/>
        <end position="1533"/>
    </location>
</feature>
<feature type="compositionally biased region" description="Polar residues" evidence="1">
    <location>
        <begin position="5281"/>
        <end position="5295"/>
    </location>
</feature>
<evidence type="ECO:0000313" key="3">
    <source>
        <dbReference type="Proteomes" id="UP000838878"/>
    </source>
</evidence>
<feature type="compositionally biased region" description="Low complexity" evidence="1">
    <location>
        <begin position="4702"/>
        <end position="4711"/>
    </location>
</feature>
<feature type="region of interest" description="Disordered" evidence="1">
    <location>
        <begin position="5272"/>
        <end position="5299"/>
    </location>
</feature>
<sequence>MTSTNDGKDVKSYQTSVQKGKTYYIELYKSLDARLSADTTGEERTQVVCEAWRRVHSLCQHSAPETHPHLLAWLQRHTSYTILHTDWPKASETTQSIEQHTWLQEAIDAFIAECREAIAQRDGVSPDWESQLLQRAHWFLAALSDPWGHPVLKALLNSQEKQLTDEQILEWLKEERGVTLVTRLRQLAGSRRLHELALRLASAVMDRARASQPVVPDVDQGMDKQSSPIMESPFVATLQKEAGFKAEVWNLLTDIEFVLLHSESRSRCIELAKQTPLHKGYNLVKRLQSRLQTSPRDKKIWKNAKEVATLIAQVIITRCMVVPTCSGPVALALDRCAKALVCLLPPDKLPTAAAALAAPARTSAHLHMLATAVHAQCKEDRKSFVCELYVRAITAGMNELETLKLKTEKESEARYTEQTLSNWFTQLGSLLSASSRLSSECILTAFSVHPSPDMYDKVRKAPLLEPLHKDIQEPNLETNSEYGSWANDSRTQTNLVKTSETLNLKSEIQANVLSTAIFAEGETLGLKAELCQDLAVLISGPRVKTLTWDMDRESLLENCRTYMERTHGGTRALTTELKYLNLDPRSFQHLPEEEDDENDVYYGIEKGYEHLVEKPDEDLWEDDFIYEEPQSDSCHCTGESAIDIPKRKKKSKRYFEEEVDPLSFEETKRPEKQDRPHSKERRKEKKHKIKEDPLKDTDQSKEHSQEKTKEIRMKAKKKERKERKKKEKIETVQLEGNIQTPQSSLSRLVGMKVERKEDDTIKIDAKISDSVNSNLCITDSDYDSQGKSSINSEGNDPNVLFDGLFSMEEIKSPERAVPDNIQRPMLNYEANISNSVLLNKTIITPNAMIQSQKPHTISVNTGKETIRPLQSNSLVKKSIKKLLEFRKNKAFNEQQRKGLPPTIPHPVETNSSFNLNSYPNNLKQSSHLSNMPKTYLSNDKLKQSNALTDGTSNVSKNYSHHVKKVVNETFEKIMPAGSTMIQKANHNVIDGKKLVQYSPYTIKKGHQHVIKQSVDVSDLIQQVSKQTFKPTTQKSETPSQNQFTDYLKQRSASVIKKQPTKSCVDSLTQIQFQEFLRQQSFNQSSNAERLKDLPKQYQSKSLQNLSRPILSTNSQMQHQNFLKELRESANAGATMEKSDIKAQQITDKTGVKQVIQQKKVANALNTFSRRNYLHKNKQSDKGFKPTLDQTKQILSMSMEDMKNLGVDYEKVTNLHTKGEIVISKIDRAKSNIISEGTKIMMHKPEVDFFQARPTPLNLNKEYPIMAQILSNKESFGVKTTSNNETKNIHARNVTPTSNLSEKDQNDLVLLLRQQSKMNAKLKPKTEYQNNSIDINSKMLINSNSVNPSVNANNVTTGVHSSISDYPSTDNFICPTNHSTVIKSNDTCTIVSEQKKGQNVKVSGKCSKQTEKSTDCSKSDWESVMNALLAHKTPSRGPNALDIVLKKDSFDKRLSSDSAKEKPKATTSGFNSSSSADVERNNTKKHSVNVNQPMVSSNSSSSMKKTTRQDAKPRPDKKVNKVETSKKAPSKVKEKSILSVMQNVNDPFISGTPNSDFDLLGDLMDDDLRQEIGELLADDEAYGIPVPTPKPKNIPSNDVFFNDNKTNIVTSRKPQIIIDSRQNVNSHPSSSTIPYHHDEVQAKSNSILKPVIKTKSSCITTVTNPKATPRIISNDTIAQSTIVKPITKPYSNIPCKNMINCNNNMNVSNIMNVNSNLVLSTNNINCNAPINVSIKNNVDIPKVETTHFNIIDPTPVVLVPQTTPKVMLISNELIYNPFPVPTVHQNSTNYEDSTSYVALNQNPQSITLFRTPSYPVILDGAVSVPVIQKVPTNISVVSNVTSNTLAHEKSQMSTYIKCEMSEISTLEKPVGKTYGKCEKTVIKSCIEQATVTEMSKTLTNSHDINSSKLLQSNANKCSSENVVVEEVPKLFNGNKPTLPPKLEPSISKLSLNSMSMNIANMSQINTLETNKIADVNKGIVKVPSRIQESQSISPAESTSSIVKYLEQDNKETVLKDQLRIQQKRMLILNRQTHYYSKDKPIALLYEPIKVVTQSVQLKSTTPEEAILIKHKAIVTKDDTNVVKDIKIPKKSDNEIQDNTENNMNNICQEIANKIQMNKSNLTLSCRRILLRSSNNLKDTRLAKSSVMSAINNSKESKRMKLDKKVERVTSQIEFKKKTKSKDITDNKSRELIKLPSVAETKDNIKKSIGSGLLNNALNVNNTDTAEIETKNQSSSCIDIEEQIPPSVIHNTSKEKVEKPLSNQNTLMKQKNTLLNIPLQDAASKISEDHSNIKVQNSIVHEEDQSKFHKASKCNESIKKCSNMVNNKVSVVVKSNKKSNIKSINKKQTSLQNDASKNNKSKYALPVVRASLTASQPDKQQISPKHDEKTKNEVLLYKDKIMFEELPNISNDPLKKFVRIKLPNGSSFKATISGKLNVTIDAIFEEPSIKAVILRNINDNKKCTLNVKQVTVKSPACASTVTTHIQDMSYSKSHDDAETINLLSDDEDNNVQTFKTEFGNFNSAHLDDDIILKHQEKFSQKCVVKIIRCKALEKFVESKLTTDKTPPDVEPESSLPNLIEDCIEIDDSSNDSVKMPDNNNCITDMSNKENYVNAKVIENVDRDLSKKDMLLKDLEVIDNSIDKSKCTVRNEDHSDNKTQNYTDTSEAVNNYHEVIPKECILRIDRCDDLVEKMKIQKNSCFVALVRCDNITKHCYDIELPNDQSNEKFEDREEIEKESALQIDSSNIEPVLQRSESLSILNDFSVCGENQSTRSSPSIMDNFDIPLILSKEVLDFNDFICCAEWLVTKSILREFEKDVYSPLHEFNYGSENDKLKFDDKSTDFESDIESIISTTPVTIEESNQFNKKLKSDIKKSKFDDKLTDCESDIGSDVPIDTLSVEEIEKYNIMCTIKNNKANFDDKFTDGESDIESNISIDHLSIEDNIPHKKEHRIKNDKLIFYDKSTDCESDIESIVLVDCSSVKENGQYNNKYRISQVPSLIKIVVNFFQNNSDVIDRLKSIQKNCTVISSSSPLKRKFVEKSFDKPNNKISKLEKSSRMLNFCKTQNKASIINAIESTNTLEINMQLMEDIDLTKSSIRINTESDLKKDIKFCIYATTPRTSEEVLQIIEPKKHIEDQEKTEEHKENCIIDNKDMVTCYEYNISEDNLFKIEGETNLDSHKLDFDLIDEANKDLEKKQKYLQKNVVETQETNFLDIENMQAAISKNILNAVHETESRNALCSEYKTEVIKDCERNKTLICSDHIENKQELLNTGEYSDRFMPCRKDLYSLPEIRNTCEISSDNLDKMSDTEIQFNTRPISAKIDSHTIDFAQEESENLHYNIMKILRNNKISDDDKIEVVIPLEYIGSESNSSTDETLLPGFNDDKHLNNIDKHNDGTVSRNANKEHDVPKINRDSMTAPLLESKFGKVENYEETKCTKNNSAALLPPNKISDNITKSEQNQLENIFLNNDLRNKIDCHELDSISIADNQLNNTKPNNENNNTRDLSGEFDRLVSNNELDEKEDFQNQDKDLNKTSSIDTLHKNVTLIYKGDSSVVLNGSIYEDPVIGTCYVFPIVNRSSLTGDTNVCDDATIKVIQAIKNKVFENQNKDNINGDVELEDINLNVIVPKITYSKQTVKYDINRRNRTSRINLKRKIDAHDNKFCIKRYRKGKNIDYPKFTVSTISESGYGKEYKNLFDYWSSIKFSFSRPFHKEHIDVFGTLKCWPTLKARIDELDGNEYENLLFLEDEIKRKEPFDPLTQTLSEEISSDYIEPKSTGDEIKEINFSMGFGEGSDRVIQNSEDGDKLSKFSAATLSDVKQCQPFLLSEDYCIENDKYRGLCRSKMDEIEISKRFITYIKLRDKIRSFFEKTTLDLQYNWGKDNIQNKNDEYDYNNKSLFPYDVFSPDFIEPAPIEITVNVVQVGQLPVSAAAQNPVTCDPRVTQVTDASPSQCSAENSANEDSQSPIKTEYTELTTADISLPIVQEYERQMESQESSKVPVHDENIPVEIEVSSEVKSSVNEDISIIQEERNKSNESDNLQVLVNKHINNIEYSFESNDNTSVEASSNSEMIYESMEKNNTEYISRPKHQNGSAEKTDQIAHAMSAAGITTSPEPVINSRTQTLVNMFSPKMCQDAQNSIISTNNFTKTSINTMTLHQALAQILPPPLNQTNSHENNQVTSNSSVTPQVVHIVQGKNTNGNQITVVENTQNSVISNPNTLLHIVQNKSGNINSATNSNTVQHTNSYSGLSLVDSGLQQGNNQLLHIVNTGSQKNNNTGQLLKRVNLLTNLANIQGSNEQKMVQFVCKSADGKSIQLNAPHQRSMVLRLQPFESPNIQNNSKTPEAQDLSPTSSNNNSTTTNKETINAQHEIKSRSVYEENYAKFIQSSTNKTGPEKSTSLPKFNQAFGKQVFQDGNQKTNDINTNNSHLASMNADSDNSECQSNENTINLDHITQISSPPLLLRKSPAQTTQTQSNIVQQIKQTIAPMMHGGVIYTRQIPVNIGGGQTINLITVPSTELVDDSNQKQQGDIKFVNQNDMESPIIKIVSQNQSNQNTEITSDESNNHTNTTNENNQNPPTQHQPVLTQMRIKLPMLSKTPQMVSGARVVRPSFFQIQRNVIGGANQPVYQQLVLTAAPPLGQHTIRLPHAQARQVKVTSDSQSSSESQMSTSTLEQLREFDMVLEQVKERSTVQPNSNNIFSKLHTSSSDTTDSTSITCTVTESTQQVLYSIGANQSLNVAYVNRKPHTPATTTTAAFVRSPDSSSIIESPSSSTHAQIPHTVTSESASNEVSSQQNQPKAAKIGSKSKSRPKSSHPPNSLKINTVPPKTSTQKPLEDEQTTQRILYILAEYKEQVENSPDKDKPAPRRRTNPPSNPSGSSKRKKSSSSSRRSGARDSSPVQGDDTCRTMGSEDSSCGTSQGDCTENCLETHSPQDSPRKVVRKLTFENETTSTTQPRPQPQRNVIVADGQTITVARGAGGKPATAVLMPANYILPVSMVKGGQQIAIVTNRGPKLLTVGGGEGGTTNALLLQRLIGPAGLKPVLARPGVRHVRLPTAALHNLQPFNLATATTVHPPDSAASPAPAPTPPELIETRASSSPWADRESQDVKPERGSSPEGSEPWHLTADPNDYSYEETVRTENMDRTVLDAIPDRYSPDMEAQRIFDKMFDVDSKKSYIIDSQDDSSRCAYDIDASDCDDKAYHQVVQKKDGHRQHRLAHVSAAALRHKYAILEHELRLQGTGFLQKSLSEECEDLGVDSPSASELFPEAELLFSSSPAHEAQQHSHTPQPTILNQSGIPQPDIDDQIATDHLLHSDIDDQQDLGVTLGLDEGIVTVSEDGMQATIALDQEEFARSHPNTTFHSEPTDEGEVQPFTISGLKGRHITSTIFHAGRAPATVLVTAPQTTVISQASQENIHSVKYANIDHIINSSQPHRNLNLSSVLVKDDGLTKFDNVLTDSRELHLSNTASAIVHSTGNATQVIRRVCYEDDKRDTRYLMDESDGLIAGDDAKMIAEDSSRDATLESIADGDEDNSSPERHAELFWESNSASERSESRRPIDYNSSDSEKCCKSPFDETNSTDSSGVGTHMRLDSVIKEARLIDRAGSGSSDDHPPLRTYPAKRMYHNPDGDVERSLSGKTRAGFQEDSSETLEGRRRASGRGVVKRGCHCCNGSPVPPRPKKPKKKPTIDFTN</sequence>
<feature type="compositionally biased region" description="Basic and acidic residues" evidence="1">
    <location>
        <begin position="1407"/>
        <end position="1418"/>
    </location>
</feature>